<dbReference type="InterPro" id="IPR028009">
    <property type="entry name" value="ESCO_Acetyltransf_dom"/>
</dbReference>
<comment type="caution">
    <text evidence="13">The sequence shown here is derived from an EMBL/GenBank/DDBJ whole genome shotgun (WGS) entry which is preliminary data.</text>
</comment>
<dbReference type="OrthoDB" id="428854at2759"/>
<dbReference type="GO" id="GO:0061733">
    <property type="term" value="F:protein-lysine-acetyltransferase activity"/>
    <property type="evidence" value="ECO:0007669"/>
    <property type="project" value="TreeGrafter"/>
</dbReference>
<keyword evidence="9" id="KW-0012">Acyltransferase</keyword>
<dbReference type="GO" id="GO:0008270">
    <property type="term" value="F:zinc ion binding"/>
    <property type="evidence" value="ECO:0007669"/>
    <property type="project" value="UniProtKB-KW"/>
</dbReference>
<comment type="similarity">
    <text evidence="2">Belongs to the acetyltransferase family. ECO subfamily.</text>
</comment>
<dbReference type="GO" id="GO:0005634">
    <property type="term" value="C:nucleus"/>
    <property type="evidence" value="ECO:0007669"/>
    <property type="project" value="UniProtKB-SubCell"/>
</dbReference>
<comment type="subcellular location">
    <subcellularLocation>
        <location evidence="1">Nucleus</location>
    </subcellularLocation>
</comment>
<dbReference type="Gene3D" id="3.40.630.30">
    <property type="match status" value="1"/>
</dbReference>
<feature type="domain" description="N-acetyltransferase ESCO zinc-finger" evidence="11">
    <location>
        <begin position="142"/>
        <end position="181"/>
    </location>
</feature>
<dbReference type="SUPFAM" id="SSF55729">
    <property type="entry name" value="Acyl-CoA N-acyltransferases (Nat)"/>
    <property type="match status" value="1"/>
</dbReference>
<evidence type="ECO:0000259" key="12">
    <source>
        <dbReference type="Pfam" id="PF13880"/>
    </source>
</evidence>
<dbReference type="CDD" id="cd04301">
    <property type="entry name" value="NAT_SF"/>
    <property type="match status" value="1"/>
</dbReference>
<evidence type="ECO:0000256" key="5">
    <source>
        <dbReference type="ARBA" id="ARBA00022771"/>
    </source>
</evidence>
<evidence type="ECO:0000256" key="3">
    <source>
        <dbReference type="ARBA" id="ARBA00022679"/>
    </source>
</evidence>
<keyword evidence="6" id="KW-0862">Zinc</keyword>
<proteinExistence type="inferred from homology"/>
<evidence type="ECO:0000313" key="13">
    <source>
        <dbReference type="EMBL" id="KAJ2753615.1"/>
    </source>
</evidence>
<evidence type="ECO:0000256" key="4">
    <source>
        <dbReference type="ARBA" id="ARBA00022723"/>
    </source>
</evidence>
<keyword evidence="4" id="KW-0479">Metal-binding</keyword>
<evidence type="ECO:0000313" key="14">
    <source>
        <dbReference type="Proteomes" id="UP001140011"/>
    </source>
</evidence>
<dbReference type="InterPro" id="IPR028005">
    <property type="entry name" value="AcTrfase_ESCO_Znf_dom"/>
</dbReference>
<dbReference type="GO" id="GO:0007064">
    <property type="term" value="P:mitotic sister chromatid cohesion"/>
    <property type="evidence" value="ECO:0007669"/>
    <property type="project" value="TreeGrafter"/>
</dbReference>
<evidence type="ECO:0000256" key="8">
    <source>
        <dbReference type="ARBA" id="ARBA00023306"/>
    </source>
</evidence>
<keyword evidence="8" id="KW-0131">Cell cycle</keyword>
<gene>
    <name evidence="13" type="ORF">GGI19_002998</name>
</gene>
<evidence type="ECO:0000256" key="7">
    <source>
        <dbReference type="ARBA" id="ARBA00023242"/>
    </source>
</evidence>
<keyword evidence="3" id="KW-0808">Transferase</keyword>
<keyword evidence="14" id="KW-1185">Reference proteome</keyword>
<keyword evidence="5" id="KW-0863">Zinc-finger</keyword>
<organism evidence="13 14">
    <name type="scientific">Coemansia pectinata</name>
    <dbReference type="NCBI Taxonomy" id="1052879"/>
    <lineage>
        <taxon>Eukaryota</taxon>
        <taxon>Fungi</taxon>
        <taxon>Fungi incertae sedis</taxon>
        <taxon>Zoopagomycota</taxon>
        <taxon>Kickxellomycotina</taxon>
        <taxon>Kickxellomycetes</taxon>
        <taxon>Kickxellales</taxon>
        <taxon>Kickxellaceae</taxon>
        <taxon>Coemansia</taxon>
    </lineage>
</organism>
<dbReference type="Pfam" id="PF13878">
    <property type="entry name" value="zf-C2H2_3"/>
    <property type="match status" value="1"/>
</dbReference>
<evidence type="ECO:0000259" key="11">
    <source>
        <dbReference type="Pfam" id="PF13878"/>
    </source>
</evidence>
<evidence type="ECO:0000256" key="2">
    <source>
        <dbReference type="ARBA" id="ARBA00005816"/>
    </source>
</evidence>
<evidence type="ECO:0000256" key="9">
    <source>
        <dbReference type="ARBA" id="ARBA00023315"/>
    </source>
</evidence>
<dbReference type="Proteomes" id="UP001140011">
    <property type="component" value="Unassembled WGS sequence"/>
</dbReference>
<dbReference type="PANTHER" id="PTHR45884:SF2">
    <property type="entry name" value="N-ACETYLTRANSFERASE ECO"/>
    <property type="match status" value="1"/>
</dbReference>
<reference evidence="13" key="1">
    <citation type="submission" date="2022-07" db="EMBL/GenBank/DDBJ databases">
        <title>Phylogenomic reconstructions and comparative analyses of Kickxellomycotina fungi.</title>
        <authorList>
            <person name="Reynolds N.K."/>
            <person name="Stajich J.E."/>
            <person name="Barry K."/>
            <person name="Grigoriev I.V."/>
            <person name="Crous P."/>
            <person name="Smith M.E."/>
        </authorList>
    </citation>
    <scope>NUCLEOTIDE SEQUENCE</scope>
    <source>
        <strain evidence="13">BCRC 34297</strain>
    </source>
</reference>
<protein>
    <submittedName>
        <fullName evidence="13">Uncharacterized protein</fullName>
    </submittedName>
</protein>
<evidence type="ECO:0000256" key="10">
    <source>
        <dbReference type="SAM" id="MobiDB-lite"/>
    </source>
</evidence>
<sequence length="390" mass="42605">MTVEHTVSTPKTARVRVTYGSQAPRTPTTLLRFTKSPAHTSLGKGSLTTPKRAISHHEEATSSDDEDEALPQPKKRLVQTSLQLSTCRLTATKTKSHVAMDKMFPEILGTRDIPDRLFVTRSTAVARNQQAKVVGGGPKKEQTFLDFGQRPLATEPCAECGMAYQRGREEDEALHTRFHRNWLRQQARLLSWTKIVSSKDEEPVESVALPNQLIGKHGGDQQANAMATIHIVDGRGASKRELQRALEILNVANDHLGAVHVGVADMALRQRKIFLYVSPRSQVLGCILAEMISSARRVVSTGASSMSSAAAIECAGDPCRAVCGISRVWVAPSARRCGVATQLIAAVCRRFIYGCAIDPALVAFTQPTLDGRALAEHVFGRKDFLAYVED</sequence>
<accession>A0A9W8L9S5</accession>
<dbReference type="EMBL" id="JANBUH010000175">
    <property type="protein sequence ID" value="KAJ2753615.1"/>
    <property type="molecule type" value="Genomic_DNA"/>
</dbReference>
<dbReference type="PANTHER" id="PTHR45884">
    <property type="entry name" value="N-ACETYLTRANSFERASE ECO"/>
    <property type="match status" value="1"/>
</dbReference>
<dbReference type="GO" id="GO:0000785">
    <property type="term" value="C:chromatin"/>
    <property type="evidence" value="ECO:0007669"/>
    <property type="project" value="TreeGrafter"/>
</dbReference>
<keyword evidence="7" id="KW-0539">Nucleus</keyword>
<dbReference type="AlphaFoldDB" id="A0A9W8L9S5"/>
<feature type="domain" description="N-acetyltransferase ESCO acetyl-transferase" evidence="12">
    <location>
        <begin position="320"/>
        <end position="387"/>
    </location>
</feature>
<dbReference type="InterPro" id="IPR016181">
    <property type="entry name" value="Acyl_CoA_acyltransferase"/>
</dbReference>
<evidence type="ECO:0000256" key="6">
    <source>
        <dbReference type="ARBA" id="ARBA00022833"/>
    </source>
</evidence>
<feature type="region of interest" description="Disordered" evidence="10">
    <location>
        <begin position="35"/>
        <end position="72"/>
    </location>
</feature>
<name>A0A9W8L9S5_9FUNG</name>
<dbReference type="Pfam" id="PF13880">
    <property type="entry name" value="Acetyltransf_13"/>
    <property type="match status" value="1"/>
</dbReference>
<evidence type="ECO:0000256" key="1">
    <source>
        <dbReference type="ARBA" id="ARBA00004123"/>
    </source>
</evidence>